<organism evidence="2 3">
    <name type="scientific">Nephila pilipes</name>
    <name type="common">Giant wood spider</name>
    <name type="synonym">Nephila maculata</name>
    <dbReference type="NCBI Taxonomy" id="299642"/>
    <lineage>
        <taxon>Eukaryota</taxon>
        <taxon>Metazoa</taxon>
        <taxon>Ecdysozoa</taxon>
        <taxon>Arthropoda</taxon>
        <taxon>Chelicerata</taxon>
        <taxon>Arachnida</taxon>
        <taxon>Araneae</taxon>
        <taxon>Araneomorphae</taxon>
        <taxon>Entelegynae</taxon>
        <taxon>Araneoidea</taxon>
        <taxon>Nephilidae</taxon>
        <taxon>Nephila</taxon>
    </lineage>
</organism>
<dbReference type="EMBL" id="BMAW01132841">
    <property type="protein sequence ID" value="GFU45384.1"/>
    <property type="molecule type" value="Genomic_DNA"/>
</dbReference>
<comment type="caution">
    <text evidence="2">The sequence shown here is derived from an EMBL/GenBank/DDBJ whole genome shotgun (WGS) entry which is preliminary data.</text>
</comment>
<feature type="signal peptide" evidence="1">
    <location>
        <begin position="1"/>
        <end position="19"/>
    </location>
</feature>
<sequence length="88" mass="8806">MKVLIVALIFGAVLVLNDAKKRSSQVSKDAAAGTCTVTCQGTNCTIVRNGSQCSCSCKGGGANACTVTCAPGCSVEVNSKGKCNCVCP</sequence>
<feature type="chain" id="PRO_5036453856" description="Spider venom protein" evidence="1">
    <location>
        <begin position="20"/>
        <end position="88"/>
    </location>
</feature>
<keyword evidence="3" id="KW-1185">Reference proteome</keyword>
<dbReference type="AlphaFoldDB" id="A0A8X6QTY5"/>
<proteinExistence type="predicted"/>
<accession>A0A8X6QTY5</accession>
<gene>
    <name evidence="2" type="ORF">NPIL_327771</name>
</gene>
<dbReference type="Proteomes" id="UP000887013">
    <property type="component" value="Unassembled WGS sequence"/>
</dbReference>
<reference evidence="2" key="1">
    <citation type="submission" date="2020-08" db="EMBL/GenBank/DDBJ databases">
        <title>Multicomponent nature underlies the extraordinary mechanical properties of spider dragline silk.</title>
        <authorList>
            <person name="Kono N."/>
            <person name="Nakamura H."/>
            <person name="Mori M."/>
            <person name="Yoshida Y."/>
            <person name="Ohtoshi R."/>
            <person name="Malay A.D."/>
            <person name="Moran D.A.P."/>
            <person name="Tomita M."/>
            <person name="Numata K."/>
            <person name="Arakawa K."/>
        </authorList>
    </citation>
    <scope>NUCLEOTIDE SEQUENCE</scope>
</reference>
<evidence type="ECO:0000313" key="3">
    <source>
        <dbReference type="Proteomes" id="UP000887013"/>
    </source>
</evidence>
<evidence type="ECO:0008006" key="4">
    <source>
        <dbReference type="Google" id="ProtNLM"/>
    </source>
</evidence>
<protein>
    <recommendedName>
        <fullName evidence="4">Spider venom protein</fullName>
    </recommendedName>
</protein>
<evidence type="ECO:0000313" key="2">
    <source>
        <dbReference type="EMBL" id="GFU45384.1"/>
    </source>
</evidence>
<name>A0A8X6QTY5_NEPPI</name>
<evidence type="ECO:0000256" key="1">
    <source>
        <dbReference type="SAM" id="SignalP"/>
    </source>
</evidence>
<keyword evidence="1" id="KW-0732">Signal</keyword>